<reference evidence="2" key="1">
    <citation type="journal article" date="2024" name="Front. Bioeng. Biotechnol.">
        <title>Genome-scale model development and genomic sequencing of the oleaginous clade Lipomyces.</title>
        <authorList>
            <person name="Czajka J.J."/>
            <person name="Han Y."/>
            <person name="Kim J."/>
            <person name="Mondo S.J."/>
            <person name="Hofstad B.A."/>
            <person name="Robles A."/>
            <person name="Haridas S."/>
            <person name="Riley R."/>
            <person name="LaButti K."/>
            <person name="Pangilinan J."/>
            <person name="Andreopoulos W."/>
            <person name="Lipzen A."/>
            <person name="Yan J."/>
            <person name="Wang M."/>
            <person name="Ng V."/>
            <person name="Grigoriev I.V."/>
            <person name="Spatafora J.W."/>
            <person name="Magnuson J.K."/>
            <person name="Baker S.E."/>
            <person name="Pomraning K.R."/>
        </authorList>
    </citation>
    <scope>NUCLEOTIDE SEQUENCE [LARGE SCALE GENOMIC DNA]</scope>
    <source>
        <strain evidence="2">CBS 10300</strain>
    </source>
</reference>
<gene>
    <name evidence="1" type="ORF">V1517DRAFT_328475</name>
</gene>
<sequence length="475" mass="53081">MTRSGTLQQSPLAERIAKLVSQLQSGGVIISDGIQAQEIPGRGIGVIACRMVPAGERIIQFPVTSLLNPRTAKAALLREVSDRGASSMFTLTATPIREEATARKRVKRDASVKAHAGKYANLLDSLSSHQLLAYYLYRERLRKDSRWNSFFDVLPTLDAFGGLPLVWAVLDHGRKRFLDYLPASTYKHATRMSKQFWGDLTAVRSICANVEDVELFIWAWLCVNSRCLYYYMAEAPTTGDCMTLAPIVDFLNHSDEEHCSIQVYDGALATKFFGLVTTRSYDVGDEIYLSYGAHTNSFLLCEYGFTLAANKNTELDITAELLAILKWGRRTSRCQTEGEATEIESPKLTFLDAYGYLGDYTLSLDTISYRTEVALAVSQVREDVCREPTGDEPKARTLERSQLKAFISGMAHGSKFKAQSTATLNAILDDVVNNCDIMLAKANDDIECSGEIRENIVRLYNERKQIACAHLRMHR</sequence>
<dbReference type="Proteomes" id="UP001489719">
    <property type="component" value="Unassembled WGS sequence"/>
</dbReference>
<name>A0ACC3THU6_9ASCO</name>
<accession>A0ACC3THU6</accession>
<organism evidence="1 2">
    <name type="scientific">Lipomyces orientalis</name>
    <dbReference type="NCBI Taxonomy" id="1233043"/>
    <lineage>
        <taxon>Eukaryota</taxon>
        <taxon>Fungi</taxon>
        <taxon>Dikarya</taxon>
        <taxon>Ascomycota</taxon>
        <taxon>Saccharomycotina</taxon>
        <taxon>Lipomycetes</taxon>
        <taxon>Lipomycetales</taxon>
        <taxon>Lipomycetaceae</taxon>
        <taxon>Lipomyces</taxon>
    </lineage>
</organism>
<evidence type="ECO:0000313" key="2">
    <source>
        <dbReference type="Proteomes" id="UP001489719"/>
    </source>
</evidence>
<comment type="caution">
    <text evidence="1">The sequence shown here is derived from an EMBL/GenBank/DDBJ whole genome shotgun (WGS) entry which is preliminary data.</text>
</comment>
<keyword evidence="2" id="KW-1185">Reference proteome</keyword>
<evidence type="ECO:0000313" key="1">
    <source>
        <dbReference type="EMBL" id="KAK9320780.1"/>
    </source>
</evidence>
<protein>
    <submittedName>
        <fullName evidence="1">Uncharacterized protein</fullName>
    </submittedName>
</protein>
<proteinExistence type="predicted"/>
<dbReference type="EMBL" id="MU970117">
    <property type="protein sequence ID" value="KAK9320780.1"/>
    <property type="molecule type" value="Genomic_DNA"/>
</dbReference>